<dbReference type="PROSITE" id="PS50056">
    <property type="entry name" value="TYR_PHOSPHATASE_2"/>
    <property type="match status" value="1"/>
</dbReference>
<feature type="domain" description="Tyrosine specific protein phosphatases" evidence="3">
    <location>
        <begin position="400"/>
        <end position="456"/>
    </location>
</feature>
<accession>A0ABT2P8W3</accession>
<dbReference type="Gene3D" id="3.90.190.10">
    <property type="entry name" value="Protein tyrosine phosphatase superfamily"/>
    <property type="match status" value="1"/>
</dbReference>
<reference evidence="4 5" key="1">
    <citation type="journal article" date="2024" name="Int. J. Syst. Evol. Microbiol.">
        <title>Microbacterium memoriense sp. nov., a member of the Actinomycetota from marine beach sediment of the north coast of Portugal.</title>
        <authorList>
            <person name="Santos J.D.N.D."/>
            <person name="Klimek D."/>
            <person name="Calusinska M."/>
            <person name="Lobo-da-Cunha A."/>
            <person name="Catita J."/>
            <person name="Goncalves H."/>
            <person name="Gonzalez I."/>
            <person name="Lage O.M."/>
        </authorList>
    </citation>
    <scope>NUCLEOTIDE SEQUENCE [LARGE SCALE GENOMIC DNA]</scope>
    <source>
        <strain evidence="4 5">PMIC_1C1B</strain>
    </source>
</reference>
<dbReference type="PANTHER" id="PTHR16222:SF24">
    <property type="entry name" value="ADP-RIBOSYLHYDROLASE ARH3"/>
    <property type="match status" value="1"/>
</dbReference>
<dbReference type="Proteomes" id="UP001300496">
    <property type="component" value="Unassembled WGS sequence"/>
</dbReference>
<keyword evidence="5" id="KW-1185">Reference proteome</keyword>
<dbReference type="SUPFAM" id="SSF101478">
    <property type="entry name" value="ADP-ribosylglycohydrolase"/>
    <property type="match status" value="1"/>
</dbReference>
<dbReference type="PROSITE" id="PS00383">
    <property type="entry name" value="TYR_PHOSPHATASE_1"/>
    <property type="match status" value="1"/>
</dbReference>
<dbReference type="EMBL" id="JAODOR010000002">
    <property type="protein sequence ID" value="MCT9001070.1"/>
    <property type="molecule type" value="Genomic_DNA"/>
</dbReference>
<organism evidence="4 5">
    <name type="scientific">Microbacterium memoriense</name>
    <dbReference type="NCBI Taxonomy" id="2978350"/>
    <lineage>
        <taxon>Bacteria</taxon>
        <taxon>Bacillati</taxon>
        <taxon>Actinomycetota</taxon>
        <taxon>Actinomycetes</taxon>
        <taxon>Micrococcales</taxon>
        <taxon>Microbacteriaceae</taxon>
        <taxon>Microbacterium</taxon>
    </lineage>
</organism>
<name>A0ABT2P8W3_9MICO</name>
<dbReference type="InterPro" id="IPR050792">
    <property type="entry name" value="ADP-ribosylglycohydrolase"/>
</dbReference>
<dbReference type="InterPro" id="IPR000387">
    <property type="entry name" value="Tyr_Pase_dom"/>
</dbReference>
<proteinExistence type="inferred from homology"/>
<dbReference type="InterPro" id="IPR016130">
    <property type="entry name" value="Tyr_Pase_AS"/>
</dbReference>
<evidence type="ECO:0000313" key="4">
    <source>
        <dbReference type="EMBL" id="MCT9001070.1"/>
    </source>
</evidence>
<comment type="similarity">
    <text evidence="1">Belongs to the ADP-ribosylglycohydrolase family.</text>
</comment>
<dbReference type="SUPFAM" id="SSF52799">
    <property type="entry name" value="(Phosphotyrosine protein) phosphatases II"/>
    <property type="match status" value="1"/>
</dbReference>
<dbReference type="Gene3D" id="1.10.4080.10">
    <property type="entry name" value="ADP-ribosylation/Crystallin J1"/>
    <property type="match status" value="1"/>
</dbReference>
<evidence type="ECO:0000259" key="3">
    <source>
        <dbReference type="PROSITE" id="PS50056"/>
    </source>
</evidence>
<keyword evidence="2" id="KW-0378">Hydrolase</keyword>
<dbReference type="Pfam" id="PF03747">
    <property type="entry name" value="ADP_ribosyl_GH"/>
    <property type="match status" value="1"/>
</dbReference>
<dbReference type="InterPro" id="IPR036705">
    <property type="entry name" value="Ribosyl_crysJ1_sf"/>
</dbReference>
<dbReference type="RefSeq" id="WP_261605628.1">
    <property type="nucleotide sequence ID" value="NZ_JAODOR010000002.1"/>
</dbReference>
<evidence type="ECO:0000256" key="1">
    <source>
        <dbReference type="ARBA" id="ARBA00010702"/>
    </source>
</evidence>
<protein>
    <submittedName>
        <fullName evidence="4">ADP-ribosylglycohydrolase family protein</fullName>
    </submittedName>
</protein>
<gene>
    <name evidence="4" type="ORF">N4R40_01640</name>
</gene>
<sequence>MIHLTAQQLDRAVGAIVASAAGDALGSQYELGPAHPDTFTPEFGVGCFGHDLGEWTDDTSMAMPILQVLAAGRTLESSDAQDEIVTRWRDWARTAKDVGTQTRSVLAHLQTPSAAAARARSEELHHATARSAGNGSLMRTGPVALGYLDRSPAELAAAAGEIARLTHWEDDNADATALWSLAIRHAVLAGRLDIRGGLELIPAGRRERWSGLIDEALTPAAHPRDFRQGNGWVVRAFQAALSAIAGATSLRDALERAVRGGGDTDTVAAIAGSLAGALHGATALPLSFTRVLHGWPGLRADDLTRLAVLAARRGEPDREGWPLAERATVYPQSDFLFRHPHDDGVWIGSLAALDRLPAEVDAVVSLCRMGTGQVPGDIESVPVWLIDQEGRNDNLDVVLREAADAVATLRAEGKVVFLHCAEGRSRTSAVAALYGVRHHEIPLGQAWDDVRSTLPGFAPQPFLREAVERVVGDAGQRPRVDP</sequence>
<dbReference type="InterPro" id="IPR029021">
    <property type="entry name" value="Prot-tyrosine_phosphatase-like"/>
</dbReference>
<evidence type="ECO:0000313" key="5">
    <source>
        <dbReference type="Proteomes" id="UP001300496"/>
    </source>
</evidence>
<dbReference type="PANTHER" id="PTHR16222">
    <property type="entry name" value="ADP-RIBOSYLGLYCOHYDROLASE"/>
    <property type="match status" value="1"/>
</dbReference>
<dbReference type="InterPro" id="IPR005502">
    <property type="entry name" value="Ribosyl_crysJ1"/>
</dbReference>
<evidence type="ECO:0000256" key="2">
    <source>
        <dbReference type="ARBA" id="ARBA00022801"/>
    </source>
</evidence>
<comment type="caution">
    <text evidence="4">The sequence shown here is derived from an EMBL/GenBank/DDBJ whole genome shotgun (WGS) entry which is preliminary data.</text>
</comment>